<dbReference type="AlphaFoldDB" id="A0AAD7MDR8"/>
<dbReference type="Proteomes" id="UP001215598">
    <property type="component" value="Unassembled WGS sequence"/>
</dbReference>
<reference evidence="1" key="1">
    <citation type="submission" date="2023-03" db="EMBL/GenBank/DDBJ databases">
        <title>Massive genome expansion in bonnet fungi (Mycena s.s.) driven by repeated elements and novel gene families across ecological guilds.</title>
        <authorList>
            <consortium name="Lawrence Berkeley National Laboratory"/>
            <person name="Harder C.B."/>
            <person name="Miyauchi S."/>
            <person name="Viragh M."/>
            <person name="Kuo A."/>
            <person name="Thoen E."/>
            <person name="Andreopoulos B."/>
            <person name="Lu D."/>
            <person name="Skrede I."/>
            <person name="Drula E."/>
            <person name="Henrissat B."/>
            <person name="Morin E."/>
            <person name="Kohler A."/>
            <person name="Barry K."/>
            <person name="LaButti K."/>
            <person name="Morin E."/>
            <person name="Salamov A."/>
            <person name="Lipzen A."/>
            <person name="Mereny Z."/>
            <person name="Hegedus B."/>
            <person name="Baldrian P."/>
            <person name="Stursova M."/>
            <person name="Weitz H."/>
            <person name="Taylor A."/>
            <person name="Grigoriev I.V."/>
            <person name="Nagy L.G."/>
            <person name="Martin F."/>
            <person name="Kauserud H."/>
        </authorList>
    </citation>
    <scope>NUCLEOTIDE SEQUENCE</scope>
    <source>
        <strain evidence="1">CBHHK182m</strain>
    </source>
</reference>
<name>A0AAD7MDR8_9AGAR</name>
<evidence type="ECO:0000313" key="2">
    <source>
        <dbReference type="Proteomes" id="UP001215598"/>
    </source>
</evidence>
<dbReference type="InterPro" id="IPR032675">
    <property type="entry name" value="LRR_dom_sf"/>
</dbReference>
<dbReference type="SUPFAM" id="SSF52047">
    <property type="entry name" value="RNI-like"/>
    <property type="match status" value="1"/>
</dbReference>
<accession>A0AAD7MDR8</accession>
<evidence type="ECO:0000313" key="1">
    <source>
        <dbReference type="EMBL" id="KAJ7712518.1"/>
    </source>
</evidence>
<dbReference type="Gene3D" id="3.80.10.10">
    <property type="entry name" value="Ribonuclease Inhibitor"/>
    <property type="match status" value="1"/>
</dbReference>
<dbReference type="EMBL" id="JARKIB010000365">
    <property type="protein sequence ID" value="KAJ7712518.1"/>
    <property type="molecule type" value="Genomic_DNA"/>
</dbReference>
<proteinExistence type="predicted"/>
<organism evidence="1 2">
    <name type="scientific">Mycena metata</name>
    <dbReference type="NCBI Taxonomy" id="1033252"/>
    <lineage>
        <taxon>Eukaryota</taxon>
        <taxon>Fungi</taxon>
        <taxon>Dikarya</taxon>
        <taxon>Basidiomycota</taxon>
        <taxon>Agaricomycotina</taxon>
        <taxon>Agaricomycetes</taxon>
        <taxon>Agaricomycetidae</taxon>
        <taxon>Agaricales</taxon>
        <taxon>Marasmiineae</taxon>
        <taxon>Mycenaceae</taxon>
        <taxon>Mycena</taxon>
    </lineage>
</organism>
<sequence>MEHTTLPYISLLLASSLETLHLTTHGDSTSFLTTHGARCADLTEFSMFTVELSTSAQISTAFNSFLGHLTQIDTIDVNWMVYASFGHLAALPMLRTLVIRQNNQCKLELPSRVRFAALSDLQLHFSSFKTAGRMLEAMETPQLSSIELASVSYAKANIIRDILKRLQQRLRTKQLRTIRVDTDPQTVPRNFATHNTITLHTIEPLLSFISLAHVDIQLNAGFDLSDSCIARVAEAWPPIETLRLTLPYDAKHAGESSITIAGLQTFACNCPLLDTLGLLLDGSFEPPEVKTIDVFAHQDSLRILEVGISVVKYPESVADFLSAVFPALAKIETYWECSDAIQDEFDSVSAWNFVETQLKFGVKVRSRERLLGQLHGSSLPAIHESCDSD</sequence>
<protein>
    <submittedName>
        <fullName evidence="1">Uncharacterized protein</fullName>
    </submittedName>
</protein>
<comment type="caution">
    <text evidence="1">The sequence shown here is derived from an EMBL/GenBank/DDBJ whole genome shotgun (WGS) entry which is preliminary data.</text>
</comment>
<keyword evidence="2" id="KW-1185">Reference proteome</keyword>
<gene>
    <name evidence="1" type="ORF">B0H16DRAFT_1744120</name>
</gene>